<dbReference type="PROSITE" id="PS50234">
    <property type="entry name" value="VWFA"/>
    <property type="match status" value="1"/>
</dbReference>
<feature type="domain" description="VWFA" evidence="2">
    <location>
        <begin position="8"/>
        <end position="186"/>
    </location>
</feature>
<dbReference type="PANTHER" id="PTHR24020">
    <property type="entry name" value="COLLAGEN ALPHA"/>
    <property type="match status" value="1"/>
</dbReference>
<dbReference type="AlphaFoldDB" id="A0A9W9ZH21"/>
<dbReference type="PRINTS" id="PR00453">
    <property type="entry name" value="VWFADOMAIN"/>
</dbReference>
<sequence>MECDQALDIAVVIDGSESVKQPNFKMCLQFVANLTNRFKVSEQGTHFGGLVYSTNVYLQFTFKDFQYYNAKTLKEKFLDFPYVAEGTRTDKALIAANTDLFSEEGGDRTDKPDVLIVITDGLTNRDLSTPYPTVLQPFKERNIQVIAIGVGKDVNREELNSIAMNETKHVFMVNQYKDLVTIIDDLLKESCNRTVPTSTPAQLPKPQPTAPTPKHSGPSSVKLQGDVYENCPVDFIKKGCFNDLQSPRPLPQMMFTDLDKTNSKFSGVPVDWGRWNGYLDEVVCRCAQASKEKGFNYFGIESFGECWSGESADKTYNKDGSSEFCITKEFAQCDTKDKNACCGNKTTTFIYSIQEDYESQQVEGCFRQFKNVGCFADKQILPRPIPELIFTDMNNGSLKYSGREAQLGELDTYLGDVLCRCAEQAQELGYQYFGVQNHGECYSGPNVGQTYSKDGSSKNCITRDFQTCPAIKPGKDAQEECVGVQGSNYVYHVTG</sequence>
<dbReference type="CDD" id="cd01450">
    <property type="entry name" value="vWFA_subfamily_ECM"/>
    <property type="match status" value="1"/>
</dbReference>
<evidence type="ECO:0000259" key="2">
    <source>
        <dbReference type="PROSITE" id="PS50234"/>
    </source>
</evidence>
<dbReference type="SUPFAM" id="SSF53300">
    <property type="entry name" value="vWA-like"/>
    <property type="match status" value="1"/>
</dbReference>
<comment type="caution">
    <text evidence="3">The sequence shown here is derived from an EMBL/GenBank/DDBJ whole genome shotgun (WGS) entry which is preliminary data.</text>
</comment>
<dbReference type="OrthoDB" id="5980143at2759"/>
<dbReference type="PANTHER" id="PTHR24020:SF20">
    <property type="entry name" value="PH DOMAIN-CONTAINING PROTEIN"/>
    <property type="match status" value="1"/>
</dbReference>
<dbReference type="SMART" id="SM00327">
    <property type="entry name" value="VWA"/>
    <property type="match status" value="1"/>
</dbReference>
<evidence type="ECO:0000313" key="4">
    <source>
        <dbReference type="Proteomes" id="UP001163046"/>
    </source>
</evidence>
<dbReference type="EMBL" id="MU826350">
    <property type="protein sequence ID" value="KAJ7381350.1"/>
    <property type="molecule type" value="Genomic_DNA"/>
</dbReference>
<dbReference type="InterPro" id="IPR050525">
    <property type="entry name" value="ECM_Assembly_Org"/>
</dbReference>
<evidence type="ECO:0000313" key="3">
    <source>
        <dbReference type="EMBL" id="KAJ7381350.1"/>
    </source>
</evidence>
<feature type="region of interest" description="Disordered" evidence="1">
    <location>
        <begin position="194"/>
        <end position="220"/>
    </location>
</feature>
<dbReference type="InterPro" id="IPR002035">
    <property type="entry name" value="VWF_A"/>
</dbReference>
<organism evidence="3 4">
    <name type="scientific">Desmophyllum pertusum</name>
    <dbReference type="NCBI Taxonomy" id="174260"/>
    <lineage>
        <taxon>Eukaryota</taxon>
        <taxon>Metazoa</taxon>
        <taxon>Cnidaria</taxon>
        <taxon>Anthozoa</taxon>
        <taxon>Hexacorallia</taxon>
        <taxon>Scleractinia</taxon>
        <taxon>Caryophylliina</taxon>
        <taxon>Caryophylliidae</taxon>
        <taxon>Desmophyllum</taxon>
    </lineage>
</organism>
<proteinExistence type="predicted"/>
<dbReference type="Pfam" id="PF00092">
    <property type="entry name" value="VWA"/>
    <property type="match status" value="1"/>
</dbReference>
<dbReference type="Proteomes" id="UP001163046">
    <property type="component" value="Unassembled WGS sequence"/>
</dbReference>
<protein>
    <recommendedName>
        <fullName evidence="2">VWFA domain-containing protein</fullName>
    </recommendedName>
</protein>
<evidence type="ECO:0000256" key="1">
    <source>
        <dbReference type="SAM" id="MobiDB-lite"/>
    </source>
</evidence>
<accession>A0A9W9ZH21</accession>
<dbReference type="InterPro" id="IPR036465">
    <property type="entry name" value="vWFA_dom_sf"/>
</dbReference>
<name>A0A9W9ZH21_9CNID</name>
<keyword evidence="4" id="KW-1185">Reference proteome</keyword>
<reference evidence="3" key="1">
    <citation type="submission" date="2023-01" db="EMBL/GenBank/DDBJ databases">
        <title>Genome assembly of the deep-sea coral Lophelia pertusa.</title>
        <authorList>
            <person name="Herrera S."/>
            <person name="Cordes E."/>
        </authorList>
    </citation>
    <scope>NUCLEOTIDE SEQUENCE</scope>
    <source>
        <strain evidence="3">USNM1676648</strain>
        <tissue evidence="3">Polyp</tissue>
    </source>
</reference>
<dbReference type="Gene3D" id="3.40.50.410">
    <property type="entry name" value="von Willebrand factor, type A domain"/>
    <property type="match status" value="1"/>
</dbReference>
<gene>
    <name evidence="3" type="ORF">OS493_001477</name>
</gene>